<evidence type="ECO:0000256" key="1">
    <source>
        <dbReference type="ARBA" id="ARBA00004651"/>
    </source>
</evidence>
<evidence type="ECO:0000256" key="3">
    <source>
        <dbReference type="ARBA" id="ARBA00022692"/>
    </source>
</evidence>
<organism evidence="7 8">
    <name type="scientific">Alsobacter ponti</name>
    <dbReference type="NCBI Taxonomy" id="2962936"/>
    <lineage>
        <taxon>Bacteria</taxon>
        <taxon>Pseudomonadati</taxon>
        <taxon>Pseudomonadota</taxon>
        <taxon>Alphaproteobacteria</taxon>
        <taxon>Hyphomicrobiales</taxon>
        <taxon>Alsobacteraceae</taxon>
        <taxon>Alsobacter</taxon>
    </lineage>
</organism>
<keyword evidence="4 6" id="KW-1133">Transmembrane helix</keyword>
<feature type="transmembrane region" description="Helical" evidence="6">
    <location>
        <begin position="7"/>
        <end position="29"/>
    </location>
</feature>
<feature type="transmembrane region" description="Helical" evidence="6">
    <location>
        <begin position="141"/>
        <end position="159"/>
    </location>
</feature>
<feature type="transmembrane region" description="Helical" evidence="6">
    <location>
        <begin position="250"/>
        <end position="269"/>
    </location>
</feature>
<feature type="transmembrane region" description="Helical" evidence="6">
    <location>
        <begin position="435"/>
        <end position="456"/>
    </location>
</feature>
<keyword evidence="5 6" id="KW-0472">Membrane</keyword>
<dbReference type="Pfam" id="PF13440">
    <property type="entry name" value="Polysacc_synt_3"/>
    <property type="match status" value="1"/>
</dbReference>
<proteinExistence type="predicted"/>
<sequence>MLKSSLIYLAGRYGASAITLLAIAAYTRLVSPSEYGVYSLAFTAATLLYSFALFWLRDALIRFTPTYAEREDVLMSQVAAGYLGVAAVTLAALAAASFAPLPAEAARLVRLVVPLFLSLALCEVSLAWLQARFRPARYATLSLTRTTVAGVVGSALAWSGYGAEGIVAGTVLGYVLCALPVLAETRHLVAWRKVSWERLREIGGYGLSFSLAGALIAFIAFADRYIIAWMLGAEAAGFYAAPYDLASRSLYVLMLAVNLAGAPIIFRAYERDGLAAAEAALRRQFVLLLGASLPVATGLAIMSPFATGVLLGERFHTWGIALMPWIAAATVLQGLETFFFSFAFSLTRKPLGQTVALAATAVVNVGLNLALIPRFGLAGAAMATVLTYVFGIAGSFAAGRRLIRLPLPLGEAARIALAALVMAATLWPWREATGWPAFAWGLLVALPAYGLGLLAFNPGNLRGEVASALARRRARRLDEGAAESA</sequence>
<dbReference type="PANTHER" id="PTHR30250:SF31">
    <property type="entry name" value="INNER MEMBRANE PROTEIN YGHQ"/>
    <property type="match status" value="1"/>
</dbReference>
<comment type="subcellular location">
    <subcellularLocation>
        <location evidence="1">Cell membrane</location>
        <topology evidence="1">Multi-pass membrane protein</topology>
    </subcellularLocation>
</comment>
<dbReference type="Proteomes" id="UP001205890">
    <property type="component" value="Unassembled WGS sequence"/>
</dbReference>
<feature type="transmembrane region" description="Helical" evidence="6">
    <location>
        <begin position="378"/>
        <end position="399"/>
    </location>
</feature>
<keyword evidence="3 6" id="KW-0812">Transmembrane</keyword>
<dbReference type="RefSeq" id="WP_254743705.1">
    <property type="nucleotide sequence ID" value="NZ_JANCLU010000014.1"/>
</dbReference>
<accession>A0ABT1LE55</accession>
<feature type="transmembrane region" description="Helical" evidence="6">
    <location>
        <begin position="77"/>
        <end position="99"/>
    </location>
</feature>
<feature type="transmembrane region" description="Helical" evidence="6">
    <location>
        <begin position="35"/>
        <end position="56"/>
    </location>
</feature>
<keyword evidence="8" id="KW-1185">Reference proteome</keyword>
<evidence type="ECO:0000313" key="8">
    <source>
        <dbReference type="Proteomes" id="UP001205890"/>
    </source>
</evidence>
<dbReference type="PANTHER" id="PTHR30250">
    <property type="entry name" value="PST FAMILY PREDICTED COLANIC ACID TRANSPORTER"/>
    <property type="match status" value="1"/>
</dbReference>
<evidence type="ECO:0000313" key="7">
    <source>
        <dbReference type="EMBL" id="MCP8939772.1"/>
    </source>
</evidence>
<comment type="caution">
    <text evidence="7">The sequence shown here is derived from an EMBL/GenBank/DDBJ whole genome shotgun (WGS) entry which is preliminary data.</text>
</comment>
<feature type="transmembrane region" description="Helical" evidence="6">
    <location>
        <begin position="318"/>
        <end position="342"/>
    </location>
</feature>
<keyword evidence="2" id="KW-1003">Cell membrane</keyword>
<name>A0ABT1LE55_9HYPH</name>
<evidence type="ECO:0000256" key="2">
    <source>
        <dbReference type="ARBA" id="ARBA00022475"/>
    </source>
</evidence>
<feature type="transmembrane region" description="Helical" evidence="6">
    <location>
        <begin position="411"/>
        <end position="429"/>
    </location>
</feature>
<gene>
    <name evidence="7" type="ORF">NK718_14685</name>
</gene>
<feature type="transmembrane region" description="Helical" evidence="6">
    <location>
        <begin position="285"/>
        <end position="306"/>
    </location>
</feature>
<feature type="transmembrane region" description="Helical" evidence="6">
    <location>
        <begin position="165"/>
        <end position="183"/>
    </location>
</feature>
<feature type="transmembrane region" description="Helical" evidence="6">
    <location>
        <begin position="354"/>
        <end position="372"/>
    </location>
</feature>
<protein>
    <submittedName>
        <fullName evidence="7">Oligosaccharide flippase family protein</fullName>
    </submittedName>
</protein>
<reference evidence="7 8" key="1">
    <citation type="submission" date="2022-07" db="EMBL/GenBank/DDBJ databases">
        <authorList>
            <person name="Li W.-J."/>
            <person name="Deng Q.-Q."/>
        </authorList>
    </citation>
    <scope>NUCLEOTIDE SEQUENCE [LARGE SCALE GENOMIC DNA]</scope>
    <source>
        <strain evidence="7 8">SYSU M60028</strain>
    </source>
</reference>
<feature type="transmembrane region" description="Helical" evidence="6">
    <location>
        <begin position="111"/>
        <end position="129"/>
    </location>
</feature>
<evidence type="ECO:0000256" key="5">
    <source>
        <dbReference type="ARBA" id="ARBA00023136"/>
    </source>
</evidence>
<dbReference type="InterPro" id="IPR050833">
    <property type="entry name" value="Poly_Biosynth_Transport"/>
</dbReference>
<dbReference type="EMBL" id="JANCLU010000014">
    <property type="protein sequence ID" value="MCP8939772.1"/>
    <property type="molecule type" value="Genomic_DNA"/>
</dbReference>
<feature type="transmembrane region" description="Helical" evidence="6">
    <location>
        <begin position="204"/>
        <end position="230"/>
    </location>
</feature>
<evidence type="ECO:0000256" key="6">
    <source>
        <dbReference type="SAM" id="Phobius"/>
    </source>
</evidence>
<evidence type="ECO:0000256" key="4">
    <source>
        <dbReference type="ARBA" id="ARBA00022989"/>
    </source>
</evidence>